<protein>
    <submittedName>
        <fullName evidence="3">Prepilin-type N-terminal cleavage/methylation domain-containing protein</fullName>
    </submittedName>
</protein>
<dbReference type="InterPro" id="IPR045584">
    <property type="entry name" value="Pilin-like"/>
</dbReference>
<accession>A0A6G8QBR0</accession>
<proteinExistence type="predicted"/>
<dbReference type="InterPro" id="IPR012902">
    <property type="entry name" value="N_methyl_site"/>
</dbReference>
<feature type="transmembrane region" description="Helical" evidence="2">
    <location>
        <begin position="44"/>
        <end position="66"/>
    </location>
</feature>
<dbReference type="KEGG" id="rub:GBA63_14560"/>
<name>A0A6G8QBR0_9ACTN</name>
<keyword evidence="2" id="KW-1133">Transmembrane helix</keyword>
<dbReference type="NCBIfam" id="TIGR02532">
    <property type="entry name" value="IV_pilin_GFxxxE"/>
    <property type="match status" value="1"/>
</dbReference>
<dbReference type="AlphaFoldDB" id="A0A6G8QBR0"/>
<dbReference type="EMBL" id="CP045119">
    <property type="protein sequence ID" value="QIN83717.1"/>
    <property type="molecule type" value="Genomic_DNA"/>
</dbReference>
<evidence type="ECO:0000256" key="1">
    <source>
        <dbReference type="SAM" id="MobiDB-lite"/>
    </source>
</evidence>
<feature type="region of interest" description="Disordered" evidence="1">
    <location>
        <begin position="129"/>
        <end position="149"/>
    </location>
</feature>
<organism evidence="3 4">
    <name type="scientific">Rubrobacter tropicus</name>
    <dbReference type="NCBI Taxonomy" id="2653851"/>
    <lineage>
        <taxon>Bacteria</taxon>
        <taxon>Bacillati</taxon>
        <taxon>Actinomycetota</taxon>
        <taxon>Rubrobacteria</taxon>
        <taxon>Rubrobacterales</taxon>
        <taxon>Rubrobacteraceae</taxon>
        <taxon>Rubrobacter</taxon>
    </lineage>
</organism>
<evidence type="ECO:0000313" key="4">
    <source>
        <dbReference type="Proteomes" id="UP000501452"/>
    </source>
</evidence>
<reference evidence="3 4" key="1">
    <citation type="submission" date="2019-10" db="EMBL/GenBank/DDBJ databases">
        <title>Rubrobacter sp nov SCSIO 52090 isolated from a deep-sea sediment in the South China Sea.</title>
        <authorList>
            <person name="Chen R.W."/>
        </authorList>
    </citation>
    <scope>NUCLEOTIDE SEQUENCE [LARGE SCALE GENOMIC DNA]</scope>
    <source>
        <strain evidence="3 4">SCSIO 52909</strain>
    </source>
</reference>
<evidence type="ECO:0000313" key="3">
    <source>
        <dbReference type="EMBL" id="QIN83717.1"/>
    </source>
</evidence>
<gene>
    <name evidence="3" type="ORF">GBA63_14560</name>
</gene>
<dbReference type="SUPFAM" id="SSF54523">
    <property type="entry name" value="Pili subunits"/>
    <property type="match status" value="1"/>
</dbReference>
<sequence length="230" mass="24079">MQGGPTSLQSALKLSPSRAEYGVVLGVRSEIFRRDERGYTLPEILTAVAISGILAAIAVIIFLALLERWRVEAAADQLASDMRLAHSNATQGLTDWRLVMASDGIPLAGCSGADYCLIELKAAYSADDASPALAPDTPPSPKGLPRGTKIGEFSFDPDCSGGDPDAVVAPSRCGPEGTRTLEFNSNGTVRTLRPGQSGTVRVSSEDGSPSCGVVFQAPTARIRIGEIVYG</sequence>
<dbReference type="PROSITE" id="PS00409">
    <property type="entry name" value="PROKAR_NTER_METHYL"/>
    <property type="match status" value="1"/>
</dbReference>
<keyword evidence="2" id="KW-0472">Membrane</keyword>
<keyword evidence="2" id="KW-0812">Transmembrane</keyword>
<dbReference type="Pfam" id="PF07963">
    <property type="entry name" value="N_methyl"/>
    <property type="match status" value="1"/>
</dbReference>
<dbReference type="Gene3D" id="3.30.700.10">
    <property type="entry name" value="Glycoprotein, Type 4 Pilin"/>
    <property type="match status" value="1"/>
</dbReference>
<dbReference type="Proteomes" id="UP000501452">
    <property type="component" value="Chromosome"/>
</dbReference>
<keyword evidence="4" id="KW-1185">Reference proteome</keyword>
<evidence type="ECO:0000256" key="2">
    <source>
        <dbReference type="SAM" id="Phobius"/>
    </source>
</evidence>